<gene>
    <name evidence="1" type="ORF">HBO13_29420</name>
</gene>
<organism evidence="1 2">
    <name type="scientific">Pseudomonas lactis</name>
    <dbReference type="NCBI Taxonomy" id="1615674"/>
    <lineage>
        <taxon>Bacteria</taxon>
        <taxon>Pseudomonadati</taxon>
        <taxon>Pseudomonadota</taxon>
        <taxon>Gammaproteobacteria</taxon>
        <taxon>Pseudomonadales</taxon>
        <taxon>Pseudomonadaceae</taxon>
        <taxon>Pseudomonas</taxon>
    </lineage>
</organism>
<reference evidence="1 2" key="1">
    <citation type="journal article" date="2020" name="Front. Microbiol.">
        <title>Genetic Organization of the aprX-lipA2 Operon Affects the Proteolytic Potential of Pseudomonas Species in Milk.</title>
        <authorList>
            <person name="Maier C."/>
            <person name="Huptas C."/>
            <person name="von Neubeck M."/>
            <person name="Scherer S."/>
            <person name="Wenning M."/>
            <person name="Lucking G."/>
        </authorList>
    </citation>
    <scope>NUCLEOTIDE SEQUENCE [LARGE SCALE GENOMIC DNA]</scope>
    <source>
        <strain evidence="1 2">WS 5405</strain>
    </source>
</reference>
<protein>
    <submittedName>
        <fullName evidence="1">Phage portal protein</fullName>
    </submittedName>
</protein>
<dbReference type="Proteomes" id="UP000535954">
    <property type="component" value="Unassembled WGS sequence"/>
</dbReference>
<accession>A0A7Y1QDG6</accession>
<sequence length="435" mass="47727">MADEKKPGRVKSALLNWLGVPIGLASSGFWKEFYGTSSSGKSVTVDGAMQLSAVWACVRLLSETVSTLPLKLYRRLPDGSRVDATDHPLYRVLCVSPNAEMTPGRFMLMVVASLSMRGNAFIEKKFIGDRIVALVPLLPQLMVVKRLNNGRLEYIYTEDGVKRVFTEKNLMHIRGFGLDGVCGILPIQAGRDVIGAAMSADEAAAKVFANGMQASGVLTHEAGLLKPDQRELLRKSLEMYSGSSNAGKLMVLEAGLKYQGITMNPEAAQMLQTRAFQIEEICRWFRVPPHMVGHMDKQSSWASSVEGMNLHFLTNTLRPLLDNLEQEIIRCLIGEAQAGTFYAEFSVEGLLRADIATRRELYASALQNGWMNRNAVARLENQPPIPGGDVYTVQSNLVPLDQLGKAPSDSEQVRAALAAWLKPTDKDRDPGSSGE</sequence>
<evidence type="ECO:0000313" key="2">
    <source>
        <dbReference type="Proteomes" id="UP000535954"/>
    </source>
</evidence>
<proteinExistence type="predicted"/>
<evidence type="ECO:0000313" key="1">
    <source>
        <dbReference type="EMBL" id="NNA76757.1"/>
    </source>
</evidence>
<dbReference type="NCBIfam" id="TIGR01537">
    <property type="entry name" value="portal_HK97"/>
    <property type="match status" value="1"/>
</dbReference>
<comment type="caution">
    <text evidence="1">The sequence shown here is derived from an EMBL/GenBank/DDBJ whole genome shotgun (WGS) entry which is preliminary data.</text>
</comment>
<dbReference type="EMBL" id="JAAQYH010000020">
    <property type="protein sequence ID" value="NNA76757.1"/>
    <property type="molecule type" value="Genomic_DNA"/>
</dbReference>
<dbReference type="RefSeq" id="WP_169900523.1">
    <property type="nucleotide sequence ID" value="NZ_JAAQYH010000020.1"/>
</dbReference>
<dbReference type="InterPro" id="IPR006427">
    <property type="entry name" value="Portal_HK97"/>
</dbReference>
<dbReference type="InterPro" id="IPR006944">
    <property type="entry name" value="Phage/GTA_portal"/>
</dbReference>
<dbReference type="Pfam" id="PF04860">
    <property type="entry name" value="Phage_portal"/>
    <property type="match status" value="1"/>
</dbReference>
<name>A0A7Y1QDG6_9PSED</name>
<dbReference type="AlphaFoldDB" id="A0A7Y1QDG6"/>